<accession>A0A7I4YDN7</accession>
<dbReference type="PANTHER" id="PTHR47331">
    <property type="entry name" value="PHD-TYPE DOMAIN-CONTAINING PROTEIN"/>
    <property type="match status" value="1"/>
</dbReference>
<feature type="compositionally biased region" description="Basic and acidic residues" evidence="3">
    <location>
        <begin position="1152"/>
        <end position="1162"/>
    </location>
</feature>
<dbReference type="GO" id="GO:0003676">
    <property type="term" value="F:nucleic acid binding"/>
    <property type="evidence" value="ECO:0007669"/>
    <property type="project" value="InterPro"/>
</dbReference>
<dbReference type="Gene3D" id="3.10.10.10">
    <property type="entry name" value="HIV Type 1 Reverse Transcriptase, subunit A, domain 1"/>
    <property type="match status" value="1"/>
</dbReference>
<feature type="region of interest" description="Disordered" evidence="3">
    <location>
        <begin position="1152"/>
        <end position="1182"/>
    </location>
</feature>
<evidence type="ECO:0000259" key="4">
    <source>
        <dbReference type="PROSITE" id="PS50158"/>
    </source>
</evidence>
<dbReference type="Pfam" id="PF00078">
    <property type="entry name" value="RVT_1"/>
    <property type="match status" value="1"/>
</dbReference>
<protein>
    <submittedName>
        <fullName evidence="6">CCHC-type domain-containing protein</fullName>
    </submittedName>
</protein>
<dbReference type="Proteomes" id="UP000025227">
    <property type="component" value="Unplaced"/>
</dbReference>
<feature type="coiled-coil region" evidence="2">
    <location>
        <begin position="5"/>
        <end position="57"/>
    </location>
</feature>
<dbReference type="Pfam" id="PF03564">
    <property type="entry name" value="DUF1759"/>
    <property type="match status" value="1"/>
</dbReference>
<dbReference type="InterPro" id="IPR001878">
    <property type="entry name" value="Znf_CCHC"/>
</dbReference>
<dbReference type="Gene3D" id="3.30.70.270">
    <property type="match status" value="1"/>
</dbReference>
<feature type="region of interest" description="Disordered" evidence="3">
    <location>
        <begin position="434"/>
        <end position="512"/>
    </location>
</feature>
<keyword evidence="1" id="KW-0862">Zinc</keyword>
<dbReference type="GO" id="GO:0008270">
    <property type="term" value="F:zinc ion binding"/>
    <property type="evidence" value="ECO:0007669"/>
    <property type="project" value="UniProtKB-KW"/>
</dbReference>
<sequence length="1190" mass="137049">MTPILKALKTRLTKLGKSLDELLRDSQHWTTYTPARLDNDEETVDHLTAKKRNQRLQNIAEAKMSLEDAVTKFHDAFNSMEQEQQTREEEAYGSYTEAAWESITSAETTLAKMKEKEVEIANTLESFQRATTRRIQLNGANDTQAVSSRESRQGSTISSIPAQAQTFLPRLQLPRFSGKRQEWDSFWATFKSSIDDQPISEMMKFNYLLQSLVGEARQTAAQFEVIEENYSIVIDLLKKKYGSNSLIIEELLAQLEQIRADGSNTRQQANLLERVTALLMQLSTKGQDINHRLILNMVLRKFNGDIQAKALEKRENLEDINQWTWSTLRQHLSVIIDHESKERIERSQESMRKSTQFVQDRTSLNRSAAACIYCKRSNHRSIECRTVPLQERAAFLTRKQLCHNCGKPNHKAEDCRSPGCFKCGRKHHSSLCSYNQQAQSRPNPTQERMSQPTNPPLPRSQAQSSGTQRQSRLRTQGTARQVSQNVITCDREREERHSSPEKDSQVYHVSGRKTQKTGALLLTGTTTVQGPRRAKQVRILMDTGSELSFIDSTLVDELELPIKGKTTLRLKTFGTESAKESQHRIVIVNLVDKQGERHTCELLDSPMIATTRSCHELTQEDMAFIKQRGFSLSSSPDDQSQAQILLGCDHLWEMMEGKECKLPSGRHVIDTKFGHMVSGRQTTQKPEGDCNVQQLHEEVDTWDNYWRMESSGIDEYTGPEKVEKQINEEKVMKRFKETIVKKDDGYYVRLPWKDQHPRLPDNKSIAMARLKSLLKQYNQQPQLLQEFQKTFEEQLQKGIIEEVTPEMKRMTPRDAIIHYLAYQVVITPEKKTTPRRIVFDASAHYSGEPSLNEVLHQVPLILPNLSGMLVRFRVGRIAMTADIEKAFLQVRLHEIDRDATRFLWIKDLSRPLVENNIVTYRFTRVTFGLNASPFLLAATINFHLETSTYDNKIATNIKDNMYVDNLLLTAETREEALHQYREAKKIFNELNMNMREFASNDPDVRAQFDGKDKGTSTSVKVLGINWNTTTDTLVAKCNMQPLELITKRTVLHTIASVYDPLGWISPLMVRAKYFFQSLWTKSYKWDDTLSQEDQATWEKLFRAMKGFHKQIPRRVANKEEQHELITFSDANTYTMAVCTYIEEDEKLKQRQDRLANSSKDKVTITQNSAHDTKARDKRADHCDTTHVIHL</sequence>
<reference evidence="6" key="1">
    <citation type="submission" date="2020-12" db="UniProtKB">
        <authorList>
            <consortium name="WormBaseParasite"/>
        </authorList>
    </citation>
    <scope>IDENTIFICATION</scope>
    <source>
        <strain evidence="6">MHco3</strain>
    </source>
</reference>
<feature type="domain" description="CCHC-type" evidence="4">
    <location>
        <begin position="402"/>
        <end position="417"/>
    </location>
</feature>
<dbReference type="InterPro" id="IPR043128">
    <property type="entry name" value="Rev_trsase/Diguanyl_cyclase"/>
</dbReference>
<keyword evidence="1" id="KW-0863">Zinc-finger</keyword>
<evidence type="ECO:0000256" key="2">
    <source>
        <dbReference type="SAM" id="Coils"/>
    </source>
</evidence>
<evidence type="ECO:0000256" key="3">
    <source>
        <dbReference type="SAM" id="MobiDB-lite"/>
    </source>
</evidence>
<feature type="compositionally biased region" description="Basic and acidic residues" evidence="3">
    <location>
        <begin position="1170"/>
        <end position="1182"/>
    </location>
</feature>
<feature type="compositionally biased region" description="Polar residues" evidence="3">
    <location>
        <begin position="460"/>
        <end position="487"/>
    </location>
</feature>
<dbReference type="SUPFAM" id="SSF56672">
    <property type="entry name" value="DNA/RNA polymerases"/>
    <property type="match status" value="1"/>
</dbReference>
<dbReference type="InterPro" id="IPR005312">
    <property type="entry name" value="DUF1759"/>
</dbReference>
<dbReference type="AlphaFoldDB" id="A0A7I4YDN7"/>
<feature type="region of interest" description="Disordered" evidence="3">
    <location>
        <begin position="136"/>
        <end position="159"/>
    </location>
</feature>
<organism evidence="5 6">
    <name type="scientific">Haemonchus contortus</name>
    <name type="common">Barber pole worm</name>
    <dbReference type="NCBI Taxonomy" id="6289"/>
    <lineage>
        <taxon>Eukaryota</taxon>
        <taxon>Metazoa</taxon>
        <taxon>Ecdysozoa</taxon>
        <taxon>Nematoda</taxon>
        <taxon>Chromadorea</taxon>
        <taxon>Rhabditida</taxon>
        <taxon>Rhabditina</taxon>
        <taxon>Rhabditomorpha</taxon>
        <taxon>Strongyloidea</taxon>
        <taxon>Trichostrongylidae</taxon>
        <taxon>Haemonchus</taxon>
    </lineage>
</organism>
<dbReference type="WBParaSite" id="HCON_00081910-00001">
    <property type="protein sequence ID" value="HCON_00081910-00001"/>
    <property type="gene ID" value="HCON_00081910"/>
</dbReference>
<dbReference type="PROSITE" id="PS50158">
    <property type="entry name" value="ZF_CCHC"/>
    <property type="match status" value="1"/>
</dbReference>
<dbReference type="SMART" id="SM00343">
    <property type="entry name" value="ZnF_C2HC"/>
    <property type="match status" value="2"/>
</dbReference>
<dbReference type="InterPro" id="IPR008042">
    <property type="entry name" value="Retrotrans_Pao"/>
</dbReference>
<feature type="compositionally biased region" description="Basic and acidic residues" evidence="3">
    <location>
        <begin position="489"/>
        <end position="505"/>
    </location>
</feature>
<dbReference type="OMA" id="ICHDISA"/>
<dbReference type="Pfam" id="PF05380">
    <property type="entry name" value="Peptidase_A17"/>
    <property type="match status" value="1"/>
</dbReference>
<keyword evidence="5" id="KW-1185">Reference proteome</keyword>
<dbReference type="PANTHER" id="PTHR47331:SF5">
    <property type="entry name" value="RIBONUCLEASE H"/>
    <property type="match status" value="1"/>
</dbReference>
<evidence type="ECO:0000313" key="5">
    <source>
        <dbReference type="Proteomes" id="UP000025227"/>
    </source>
</evidence>
<feature type="compositionally biased region" description="Polar residues" evidence="3">
    <location>
        <begin position="434"/>
        <end position="452"/>
    </location>
</feature>
<name>A0A7I4YDN7_HAECO</name>
<evidence type="ECO:0000313" key="6">
    <source>
        <dbReference type="WBParaSite" id="HCON_00081910-00001"/>
    </source>
</evidence>
<keyword evidence="1" id="KW-0479">Metal-binding</keyword>
<keyword evidence="2" id="KW-0175">Coiled coil</keyword>
<dbReference type="OrthoDB" id="5920525at2759"/>
<dbReference type="InterPro" id="IPR000477">
    <property type="entry name" value="RT_dom"/>
</dbReference>
<dbReference type="InterPro" id="IPR043502">
    <property type="entry name" value="DNA/RNA_pol_sf"/>
</dbReference>
<proteinExistence type="predicted"/>
<evidence type="ECO:0000256" key="1">
    <source>
        <dbReference type="PROSITE-ProRule" id="PRU00047"/>
    </source>
</evidence>